<dbReference type="AlphaFoldDB" id="A0A099NSB0"/>
<dbReference type="Proteomes" id="UP000029867">
    <property type="component" value="Unassembled WGS sequence"/>
</dbReference>
<name>A0A099NSB0_PICKU</name>
<dbReference type="HOGENOM" id="CLU_1170787_0_0_1"/>
<comment type="caution">
    <text evidence="2">The sequence shown here is derived from an EMBL/GenBank/DDBJ whole genome shotgun (WGS) entry which is preliminary data.</text>
</comment>
<accession>A0A099NSB0</accession>
<evidence type="ECO:0000313" key="3">
    <source>
        <dbReference type="Proteomes" id="UP000029867"/>
    </source>
</evidence>
<protein>
    <submittedName>
        <fullName evidence="2">Uncharacterized protein</fullName>
    </submittedName>
</protein>
<gene>
    <name evidence="2" type="ORF">JL09_g5127</name>
</gene>
<evidence type="ECO:0000313" key="2">
    <source>
        <dbReference type="EMBL" id="KGK35723.1"/>
    </source>
</evidence>
<dbReference type="VEuPathDB" id="FungiDB:C5L36_0C10475"/>
<sequence length="237" mass="27221">MCIFSKRVPMDEFEENKKRLEYQQKIIFSNVLVTREDLNSNIKQQYQSKLIGKFDSSCYERNIGQFREDHFEEEVADLDTVGVEVRRGCEKVQLQGKEAKGVDLDVCIGCHNVLVCGINMRVRISYEGKTKRERKKRVKSNDCDKRRSLIMTCLCCGTEIIVNDVLERRGLRRGRSDRLLPLNTLPLGGSFNVKEPVPVKKAKKRKKNASGLSALLERKQAQESQRSSGFGLEDLFK</sequence>
<dbReference type="EMBL" id="JQFK01000394">
    <property type="protein sequence ID" value="KGK35723.1"/>
    <property type="molecule type" value="Genomic_DNA"/>
</dbReference>
<evidence type="ECO:0000256" key="1">
    <source>
        <dbReference type="SAM" id="MobiDB-lite"/>
    </source>
</evidence>
<feature type="region of interest" description="Disordered" evidence="1">
    <location>
        <begin position="196"/>
        <end position="237"/>
    </location>
</feature>
<reference evidence="3" key="1">
    <citation type="journal article" date="2014" name="Microb. Cell Fact.">
        <title>Exploiting Issatchenkia orientalis SD108 for succinic acid production.</title>
        <authorList>
            <person name="Xiao H."/>
            <person name="Shao Z."/>
            <person name="Jiang Y."/>
            <person name="Dole S."/>
            <person name="Zhao H."/>
        </authorList>
    </citation>
    <scope>NUCLEOTIDE SEQUENCE [LARGE SCALE GENOMIC DNA]</scope>
    <source>
        <strain evidence="3">SD108</strain>
    </source>
</reference>
<organism evidence="2 3">
    <name type="scientific">Pichia kudriavzevii</name>
    <name type="common">Yeast</name>
    <name type="synonym">Issatchenkia orientalis</name>
    <dbReference type="NCBI Taxonomy" id="4909"/>
    <lineage>
        <taxon>Eukaryota</taxon>
        <taxon>Fungi</taxon>
        <taxon>Dikarya</taxon>
        <taxon>Ascomycota</taxon>
        <taxon>Saccharomycotina</taxon>
        <taxon>Pichiomycetes</taxon>
        <taxon>Pichiales</taxon>
        <taxon>Pichiaceae</taxon>
        <taxon>Pichia</taxon>
    </lineage>
</organism>
<proteinExistence type="predicted"/>